<keyword evidence="4" id="KW-0675">Receptor</keyword>
<dbReference type="InterPro" id="IPR038592">
    <property type="entry name" value="CheD-like_sf"/>
</dbReference>
<dbReference type="SUPFAM" id="SSF64438">
    <property type="entry name" value="CNF1/YfiH-like putative cysteine hydrolases"/>
    <property type="match status" value="1"/>
</dbReference>
<evidence type="ECO:0000256" key="1">
    <source>
        <dbReference type="ARBA" id="ARBA00022500"/>
    </source>
</evidence>
<comment type="similarity">
    <text evidence="3">Belongs to the CheD family.</text>
</comment>
<evidence type="ECO:0000256" key="3">
    <source>
        <dbReference type="HAMAP-Rule" id="MF_01440"/>
    </source>
</evidence>
<dbReference type="HAMAP" id="MF_01440">
    <property type="entry name" value="CheD"/>
    <property type="match status" value="1"/>
</dbReference>
<dbReference type="PANTHER" id="PTHR35147:SF2">
    <property type="entry name" value="CHEMORECEPTOR GLUTAMINE DEAMIDASE CHED-RELATED"/>
    <property type="match status" value="1"/>
</dbReference>
<evidence type="ECO:0000256" key="2">
    <source>
        <dbReference type="ARBA" id="ARBA00022801"/>
    </source>
</evidence>
<dbReference type="Gene3D" id="3.30.1330.200">
    <property type="match status" value="1"/>
</dbReference>
<dbReference type="GO" id="GO:0050568">
    <property type="term" value="F:protein-glutamine glutaminase activity"/>
    <property type="evidence" value="ECO:0007669"/>
    <property type="project" value="UniProtKB-UniRule"/>
</dbReference>
<evidence type="ECO:0000313" key="6">
    <source>
        <dbReference type="Proteomes" id="UP000318349"/>
    </source>
</evidence>
<dbReference type="OrthoDB" id="9807202at2"/>
<sequence length="214" mass="23171">MLPAASPEVSEHLATQRYFDRAFDRAAVKVLPGEYYVSATDEVIVTVLGSCVAACIRDVRLGVGGLNHFMLPSGGAGSQVSSASARYGVFAMEVLVNHLFKLGARREHLEAKVFGGGKVVASLSRSEVGARNAAFVRHYLATEEIALVAEDLMDDHARKVVFFPATGRVLVKRVGGASHSAELQREQRYQRRLQSAPIAGEVELFDTDLTGARR</sequence>
<evidence type="ECO:0000313" key="5">
    <source>
        <dbReference type="EMBL" id="TVO77173.1"/>
    </source>
</evidence>
<name>A0A557R3Q0_9RHOO</name>
<reference evidence="6 7" key="1">
    <citation type="submission" date="2019-07" db="EMBL/GenBank/DDBJ databases">
        <title>The pathways for chlorine oxyanion respiration interact through the shared metabolite chlorate.</title>
        <authorList>
            <person name="Barnum T.P."/>
            <person name="Cheng Y."/>
            <person name="Hill K.A."/>
            <person name="Lucas L.N."/>
            <person name="Carlson H.K."/>
            <person name="Coates J.D."/>
        </authorList>
    </citation>
    <scope>NUCLEOTIDE SEQUENCE [LARGE SCALE GENOMIC DNA]</scope>
    <source>
        <strain evidence="5 6">SFB-1</strain>
        <strain evidence="4 7">SFB-3</strain>
    </source>
</reference>
<dbReference type="Pfam" id="PF03975">
    <property type="entry name" value="CheD"/>
    <property type="match status" value="1"/>
</dbReference>
<dbReference type="EMBL" id="VMNI01000007">
    <property type="protein sequence ID" value="TVO77173.1"/>
    <property type="molecule type" value="Genomic_DNA"/>
</dbReference>
<keyword evidence="2 3" id="KW-0378">Hydrolase</keyword>
<dbReference type="InterPro" id="IPR005659">
    <property type="entry name" value="Chemorcpt_Glu_NH3ase_CheD"/>
</dbReference>
<comment type="caution">
    <text evidence="4">The sequence shown here is derived from an EMBL/GenBank/DDBJ whole genome shotgun (WGS) entry which is preliminary data.</text>
</comment>
<dbReference type="InterPro" id="IPR011324">
    <property type="entry name" value="Cytotoxic_necrot_fac-like_cat"/>
</dbReference>
<dbReference type="Proteomes" id="UP000318349">
    <property type="component" value="Unassembled WGS sequence"/>
</dbReference>
<dbReference type="RefSeq" id="WP_144172669.1">
    <property type="nucleotide sequence ID" value="NZ_VMNK01000001.1"/>
</dbReference>
<comment type="catalytic activity">
    <reaction evidence="3">
        <text>L-glutaminyl-[protein] + H2O = L-glutamyl-[protein] + NH4(+)</text>
        <dbReference type="Rhea" id="RHEA:16441"/>
        <dbReference type="Rhea" id="RHEA-COMP:10207"/>
        <dbReference type="Rhea" id="RHEA-COMP:10208"/>
        <dbReference type="ChEBI" id="CHEBI:15377"/>
        <dbReference type="ChEBI" id="CHEBI:28938"/>
        <dbReference type="ChEBI" id="CHEBI:29973"/>
        <dbReference type="ChEBI" id="CHEBI:30011"/>
        <dbReference type="EC" id="3.5.1.44"/>
    </reaction>
</comment>
<evidence type="ECO:0000313" key="7">
    <source>
        <dbReference type="Proteomes" id="UP000319502"/>
    </source>
</evidence>
<dbReference type="GO" id="GO:0006935">
    <property type="term" value="P:chemotaxis"/>
    <property type="evidence" value="ECO:0007669"/>
    <property type="project" value="UniProtKB-UniRule"/>
</dbReference>
<dbReference type="PANTHER" id="PTHR35147">
    <property type="entry name" value="CHEMORECEPTOR GLUTAMINE DEAMIDASE CHED-RELATED"/>
    <property type="match status" value="1"/>
</dbReference>
<comment type="function">
    <text evidence="3">Probably deamidates glutamine residues to glutamate on methyl-accepting chemotaxis receptors (MCPs), playing an important role in chemotaxis.</text>
</comment>
<dbReference type="EC" id="3.5.1.44" evidence="3"/>
<dbReference type="Proteomes" id="UP000319502">
    <property type="component" value="Unassembled WGS sequence"/>
</dbReference>
<protein>
    <recommendedName>
        <fullName evidence="3">Probable chemoreceptor glutamine deamidase CheD</fullName>
        <ecNumber evidence="3">3.5.1.44</ecNumber>
    </recommendedName>
</protein>
<proteinExistence type="inferred from homology"/>
<keyword evidence="1 3" id="KW-0145">Chemotaxis</keyword>
<organism evidence="4 7">
    <name type="scientific">Denitromonas halophila</name>
    <dbReference type="NCBI Taxonomy" id="1629404"/>
    <lineage>
        <taxon>Bacteria</taxon>
        <taxon>Pseudomonadati</taxon>
        <taxon>Pseudomonadota</taxon>
        <taxon>Betaproteobacteria</taxon>
        <taxon>Rhodocyclales</taxon>
        <taxon>Zoogloeaceae</taxon>
        <taxon>Denitromonas</taxon>
    </lineage>
</organism>
<accession>A0A557R3Q0</accession>
<keyword evidence="7" id="KW-1185">Reference proteome</keyword>
<gene>
    <name evidence="3 4" type="primary">cheD</name>
    <name evidence="5" type="ORF">FHP89_07510</name>
    <name evidence="4" type="ORF">FHP91_00685</name>
</gene>
<dbReference type="NCBIfam" id="NF010013">
    <property type="entry name" value="PRK13487.1"/>
    <property type="match status" value="1"/>
</dbReference>
<dbReference type="EMBL" id="VMNK01000001">
    <property type="protein sequence ID" value="TVO59768.1"/>
    <property type="molecule type" value="Genomic_DNA"/>
</dbReference>
<evidence type="ECO:0000313" key="4">
    <source>
        <dbReference type="EMBL" id="TVO59768.1"/>
    </source>
</evidence>
<dbReference type="AlphaFoldDB" id="A0A557R3Q0"/>
<dbReference type="CDD" id="cd16352">
    <property type="entry name" value="CheD"/>
    <property type="match status" value="1"/>
</dbReference>